<dbReference type="RefSeq" id="WP_009450618.1">
    <property type="nucleotide sequence ID" value="NZ_AMSI01000007.1"/>
</dbReference>
<accession>K2NSK5</accession>
<dbReference type="STRING" id="721133.SAMN05216176_10749"/>
<reference evidence="3 4" key="1">
    <citation type="journal article" date="2012" name="J. Bacteriol.">
        <title>Genome Sequence of Nitratireductor indicus Type Strain C115.</title>
        <authorList>
            <person name="Lai Q."/>
            <person name="Li G."/>
            <person name="Yu Z."/>
            <person name="Shao Z."/>
        </authorList>
    </citation>
    <scope>NUCLEOTIDE SEQUENCE [LARGE SCALE GENOMIC DNA]</scope>
    <source>
        <strain evidence="3 4">C115</strain>
    </source>
</reference>
<dbReference type="EMBL" id="AMSI01000007">
    <property type="protein sequence ID" value="EKF42320.1"/>
    <property type="molecule type" value="Genomic_DNA"/>
</dbReference>
<dbReference type="Gene3D" id="3.40.190.10">
    <property type="entry name" value="Periplasmic binding protein-like II"/>
    <property type="match status" value="2"/>
</dbReference>
<comment type="caution">
    <text evidence="3">The sequence shown here is derived from an EMBL/GenBank/DDBJ whole genome shotgun (WGS) entry which is preliminary data.</text>
</comment>
<feature type="signal peptide" evidence="1">
    <location>
        <begin position="1"/>
        <end position="26"/>
    </location>
</feature>
<feature type="chain" id="PRO_5003862329" evidence="1">
    <location>
        <begin position="27"/>
        <end position="358"/>
    </location>
</feature>
<evidence type="ECO:0000256" key="1">
    <source>
        <dbReference type="SAM" id="SignalP"/>
    </source>
</evidence>
<proteinExistence type="predicted"/>
<protein>
    <submittedName>
        <fullName evidence="3">NMT1/THI5-like domain-containing protein</fullName>
    </submittedName>
</protein>
<dbReference type="eggNOG" id="COG0715">
    <property type="taxonomic scope" value="Bacteria"/>
</dbReference>
<dbReference type="PATRIC" id="fig|1231190.3.peg.2548"/>
<dbReference type="OrthoDB" id="5372616at2"/>
<dbReference type="InterPro" id="IPR015168">
    <property type="entry name" value="SsuA/THI5"/>
</dbReference>
<keyword evidence="4" id="KW-1185">Reference proteome</keyword>
<dbReference type="Proteomes" id="UP000007374">
    <property type="component" value="Unassembled WGS sequence"/>
</dbReference>
<dbReference type="PANTHER" id="PTHR30024:SF42">
    <property type="entry name" value="ALIPHATIC SULFONATES-BINDING PROTEIN-RELATED"/>
    <property type="match status" value="1"/>
</dbReference>
<gene>
    <name evidence="3" type="ORF">NA8A_12245</name>
</gene>
<organism evidence="3 4">
    <name type="scientific">Nitratireductor indicus C115</name>
    <dbReference type="NCBI Taxonomy" id="1231190"/>
    <lineage>
        <taxon>Bacteria</taxon>
        <taxon>Pseudomonadati</taxon>
        <taxon>Pseudomonadota</taxon>
        <taxon>Alphaproteobacteria</taxon>
        <taxon>Hyphomicrobiales</taxon>
        <taxon>Phyllobacteriaceae</taxon>
        <taxon>Nitratireductor</taxon>
    </lineage>
</organism>
<sequence>MLAKRHLAGLLLTTAVLFAIGSEAGAAEKPRTVPFVIGNPLMIQAVYELYVPLAMGWWRDAGYDVQVQYMPGSSAAVQGIIGKSASVGMMNTTPWMVVDAKGLSDIRMAAVMTNSLWRVITEKSSGITKPQDLKGKKVGLAVGGSGGSMYLDSLLAKNGMDPNRDVQKIVIGMGAQAQEMLRSGRVDASLTFTPEIATYQALGGKVNFIYDDAWLRFPDYGFVATKDALKTDAKMVETLARGVAMAQVFAEANPECVAKIYRKNWAPDRSTTLAQDTEILKSMLEERRLPFEASGGKLHGKPAVAGLGELQEFLHKNGLIETPVDPARFVSDDPAFYSRINDFSKDDVVAQATKCEGY</sequence>
<name>K2NSK5_9HYPH</name>
<evidence type="ECO:0000313" key="4">
    <source>
        <dbReference type="Proteomes" id="UP000007374"/>
    </source>
</evidence>
<dbReference type="SUPFAM" id="SSF53850">
    <property type="entry name" value="Periplasmic binding protein-like II"/>
    <property type="match status" value="1"/>
</dbReference>
<evidence type="ECO:0000259" key="2">
    <source>
        <dbReference type="Pfam" id="PF09084"/>
    </source>
</evidence>
<dbReference type="PANTHER" id="PTHR30024">
    <property type="entry name" value="ALIPHATIC SULFONATES-BINDING PROTEIN-RELATED"/>
    <property type="match status" value="1"/>
</dbReference>
<feature type="domain" description="SsuA/THI5-like" evidence="2">
    <location>
        <begin position="49"/>
        <end position="255"/>
    </location>
</feature>
<keyword evidence="1" id="KW-0732">Signal</keyword>
<dbReference type="AlphaFoldDB" id="K2NSK5"/>
<evidence type="ECO:0000313" key="3">
    <source>
        <dbReference type="EMBL" id="EKF42320.1"/>
    </source>
</evidence>
<dbReference type="Pfam" id="PF09084">
    <property type="entry name" value="NMT1"/>
    <property type="match status" value="1"/>
</dbReference>